<name>A0ABD2NYF4_9CUCU</name>
<organism evidence="1 2">
    <name type="scientific">Cryptolaemus montrouzieri</name>
    <dbReference type="NCBI Taxonomy" id="559131"/>
    <lineage>
        <taxon>Eukaryota</taxon>
        <taxon>Metazoa</taxon>
        <taxon>Ecdysozoa</taxon>
        <taxon>Arthropoda</taxon>
        <taxon>Hexapoda</taxon>
        <taxon>Insecta</taxon>
        <taxon>Pterygota</taxon>
        <taxon>Neoptera</taxon>
        <taxon>Endopterygota</taxon>
        <taxon>Coleoptera</taxon>
        <taxon>Polyphaga</taxon>
        <taxon>Cucujiformia</taxon>
        <taxon>Coccinelloidea</taxon>
        <taxon>Coccinellidae</taxon>
        <taxon>Scymninae</taxon>
        <taxon>Scymnini</taxon>
        <taxon>Cryptolaemus</taxon>
    </lineage>
</organism>
<dbReference type="Proteomes" id="UP001516400">
    <property type="component" value="Unassembled WGS sequence"/>
</dbReference>
<protein>
    <submittedName>
        <fullName evidence="1">Uncharacterized protein</fullName>
    </submittedName>
</protein>
<dbReference type="EMBL" id="JABFTP020000144">
    <property type="protein sequence ID" value="KAL3283652.1"/>
    <property type="molecule type" value="Genomic_DNA"/>
</dbReference>
<evidence type="ECO:0000313" key="1">
    <source>
        <dbReference type="EMBL" id="KAL3283652.1"/>
    </source>
</evidence>
<evidence type="ECO:0000313" key="2">
    <source>
        <dbReference type="Proteomes" id="UP001516400"/>
    </source>
</evidence>
<reference evidence="1 2" key="1">
    <citation type="journal article" date="2021" name="BMC Biol.">
        <title>Horizontally acquired antibacterial genes associated with adaptive radiation of ladybird beetles.</title>
        <authorList>
            <person name="Li H.S."/>
            <person name="Tang X.F."/>
            <person name="Huang Y.H."/>
            <person name="Xu Z.Y."/>
            <person name="Chen M.L."/>
            <person name="Du X.Y."/>
            <person name="Qiu B.Y."/>
            <person name="Chen P.T."/>
            <person name="Zhang W."/>
            <person name="Slipinski A."/>
            <person name="Escalona H.E."/>
            <person name="Waterhouse R.M."/>
            <person name="Zwick A."/>
            <person name="Pang H."/>
        </authorList>
    </citation>
    <scope>NUCLEOTIDE SEQUENCE [LARGE SCALE GENOMIC DNA]</scope>
    <source>
        <strain evidence="1">SYSU2018</strain>
    </source>
</reference>
<keyword evidence="2" id="KW-1185">Reference proteome</keyword>
<sequence length="167" mass="19557">MDVCNIDLFHRAMVDLPRVSNDVKIIWIKLIKKQIILLTRFAKNSDHGQKLRIQTNVGHLKRYKLKLQTLLAPKGSGLQIKRSNRVRWEDVQSAFQSRIRTGLVINLKHIDLGKYLEDAFYLIKSRLKNALKRHSMFKGNTVFCGQFIKKSGDTEILDFKYFQRKTV</sequence>
<gene>
    <name evidence="1" type="ORF">HHI36_006791</name>
</gene>
<comment type="caution">
    <text evidence="1">The sequence shown here is derived from an EMBL/GenBank/DDBJ whole genome shotgun (WGS) entry which is preliminary data.</text>
</comment>
<accession>A0ABD2NYF4</accession>
<dbReference type="AlphaFoldDB" id="A0ABD2NYF4"/>
<proteinExistence type="predicted"/>